<organism evidence="1 2">
    <name type="scientific">Trifolium pratense</name>
    <name type="common">Red clover</name>
    <dbReference type="NCBI Taxonomy" id="57577"/>
    <lineage>
        <taxon>Eukaryota</taxon>
        <taxon>Viridiplantae</taxon>
        <taxon>Streptophyta</taxon>
        <taxon>Embryophyta</taxon>
        <taxon>Tracheophyta</taxon>
        <taxon>Spermatophyta</taxon>
        <taxon>Magnoliopsida</taxon>
        <taxon>eudicotyledons</taxon>
        <taxon>Gunneridae</taxon>
        <taxon>Pentapetalae</taxon>
        <taxon>rosids</taxon>
        <taxon>fabids</taxon>
        <taxon>Fabales</taxon>
        <taxon>Fabaceae</taxon>
        <taxon>Papilionoideae</taxon>
        <taxon>50 kb inversion clade</taxon>
        <taxon>NPAAA clade</taxon>
        <taxon>Hologalegina</taxon>
        <taxon>IRL clade</taxon>
        <taxon>Trifolieae</taxon>
        <taxon>Trifolium</taxon>
    </lineage>
</organism>
<evidence type="ECO:0000313" key="1">
    <source>
        <dbReference type="EMBL" id="CAJ2654261.1"/>
    </source>
</evidence>
<dbReference type="EMBL" id="CASHSV030000206">
    <property type="protein sequence ID" value="CAJ2654261.1"/>
    <property type="molecule type" value="Genomic_DNA"/>
</dbReference>
<evidence type="ECO:0000313" key="2">
    <source>
        <dbReference type="Proteomes" id="UP001177021"/>
    </source>
</evidence>
<comment type="caution">
    <text evidence="1">The sequence shown here is derived from an EMBL/GenBank/DDBJ whole genome shotgun (WGS) entry which is preliminary data.</text>
</comment>
<protein>
    <submittedName>
        <fullName evidence="1">Uncharacterized protein</fullName>
    </submittedName>
</protein>
<sequence>MHFPFINLLAEARTWFSFLLISLVFINGYKAEVMSGDTKVIPIGAIIDINSRVGKEQRVAMDIAAQNYNDISNTSKLALYFQEPTKDSFKATSLAEEMIKKQKVEVIVGMQTWTEAASVAELVHETQVEVPIISFVAPAITPPLMEIRWPSLVRLANNGTAYVKCIADLVHVYNWHSVIAIYEDDAYGGDSGMLALLSEALQDVGSMVEYHLALPSLAYLPNPGEFIRKELFKITENTQSRVFIVLQSSLELGIHLFKEASQMGLVDRDSVWMIPESITNLLDSVNKSSISYMEGALGIKTYYSENSNEYTKFEDQFRRAFRDKNPEEDNRDPGFYSLQAYDSIQIIGNAIDRIASDKKTLLQEIVSSNFLGLSGKIKFESKQLLQNPTLRIVNVDGKSYRELDLWTLENGFFTNISTKEAKNGASRNSESLSGPVIWPGKLLRVPKGWNLPTKQKPLRIAVPGRTAFSKFVKVDYDAQGNPKYSGFCIDIFDKVLEILGYDLPYEYCPVNGTYPDLVQLVYNKTYDGVVGDMTVLAERMEFVDFTVPYAESGLSMIVTEKSLESAWMFMKPFTWQMWAVTGAILTYTMLVVWYLEKEDNEEFQGNWKNQITTSFWFTFSSLFFAHREKMHSNLSRIVMVSWLFLVLILNSSYTASLSSMLTVQQLHANVTDIEWLKKNDMKIGCDGDSFVRTYLEEVEKFKPGNIVNISNENNYDPEFKNYSIAAAFLELPYEKVYISKYCKGYTASTPTTRFGGLGFMFQKGSPLARDVSKAILELLQKGELKKLEDIWLNPKDVCSNNLNSNTTESLKLGSFWILYVISGATSTICFLVSTIHSLKSSQTLNDDAQESNGSPNDVSRWKRVVKLTRKICSRKHKTSKVKEDVTDSSSSCDCMSTPEHQQEMALQLPEIITVSSPPTQL</sequence>
<reference evidence="1" key="1">
    <citation type="submission" date="2023-10" db="EMBL/GenBank/DDBJ databases">
        <authorList>
            <person name="Rodriguez Cubillos JULIANA M."/>
            <person name="De Vega J."/>
        </authorList>
    </citation>
    <scope>NUCLEOTIDE SEQUENCE</scope>
</reference>
<keyword evidence="2" id="KW-1185">Reference proteome</keyword>
<accession>A0ACB0KCN8</accession>
<gene>
    <name evidence="1" type="ORF">MILVUS5_LOCUS21446</name>
</gene>
<proteinExistence type="predicted"/>
<name>A0ACB0KCN8_TRIPR</name>
<dbReference type="Proteomes" id="UP001177021">
    <property type="component" value="Unassembled WGS sequence"/>
</dbReference>